<organism evidence="2 3">
    <name type="scientific">Alloacidobacterium dinghuense</name>
    <dbReference type="NCBI Taxonomy" id="2763107"/>
    <lineage>
        <taxon>Bacteria</taxon>
        <taxon>Pseudomonadati</taxon>
        <taxon>Acidobacteriota</taxon>
        <taxon>Terriglobia</taxon>
        <taxon>Terriglobales</taxon>
        <taxon>Acidobacteriaceae</taxon>
        <taxon>Alloacidobacterium</taxon>
    </lineage>
</organism>
<feature type="signal peptide" evidence="1">
    <location>
        <begin position="1"/>
        <end position="21"/>
    </location>
</feature>
<accession>A0A7G8BFN6</accession>
<feature type="chain" id="PRO_5028918424" description="Lipoprotein" evidence="1">
    <location>
        <begin position="22"/>
        <end position="183"/>
    </location>
</feature>
<dbReference type="Proteomes" id="UP000515312">
    <property type="component" value="Chromosome"/>
</dbReference>
<protein>
    <recommendedName>
        <fullName evidence="4">Lipoprotein</fullName>
    </recommendedName>
</protein>
<keyword evidence="1" id="KW-0732">Signal</keyword>
<gene>
    <name evidence="2" type="ORF">H7849_20065</name>
</gene>
<evidence type="ECO:0008006" key="4">
    <source>
        <dbReference type="Google" id="ProtNLM"/>
    </source>
</evidence>
<evidence type="ECO:0000313" key="2">
    <source>
        <dbReference type="EMBL" id="QNI31356.1"/>
    </source>
</evidence>
<name>A0A7G8BFN6_9BACT</name>
<dbReference type="EMBL" id="CP060394">
    <property type="protein sequence ID" value="QNI31356.1"/>
    <property type="molecule type" value="Genomic_DNA"/>
</dbReference>
<keyword evidence="3" id="KW-1185">Reference proteome</keyword>
<reference evidence="2 3" key="1">
    <citation type="submission" date="2020-08" db="EMBL/GenBank/DDBJ databases">
        <title>Edaphobacter telluris sp. nov. and Acidobacterium dinghuensis sp. nov., two acidobacteria isolated from forest soil.</title>
        <authorList>
            <person name="Fu J."/>
            <person name="Qiu L."/>
        </authorList>
    </citation>
    <scope>NUCLEOTIDE SEQUENCE [LARGE SCALE GENOMIC DNA]</scope>
    <source>
        <strain evidence="2">4Y35</strain>
    </source>
</reference>
<dbReference type="RefSeq" id="WP_186741929.1">
    <property type="nucleotide sequence ID" value="NZ_CP060394.1"/>
</dbReference>
<dbReference type="AlphaFoldDB" id="A0A7G8BFN6"/>
<proteinExistence type="predicted"/>
<evidence type="ECO:0000256" key="1">
    <source>
        <dbReference type="SAM" id="SignalP"/>
    </source>
</evidence>
<evidence type="ECO:0000313" key="3">
    <source>
        <dbReference type="Proteomes" id="UP000515312"/>
    </source>
</evidence>
<sequence length="183" mass="19437">MRFATSIVGAALLMMTGTTWLSLGQQVVASNGPSGPLKAYLRSYLSLGGKVPPDTTTRVTAFSVKTDDGKTKEYIVYLSGQGWCGSGGCTMLVLEPIESSFKVLGRVTIVQLPIRLLHSTSHGYPDIGVTVQGGGILSAYEAVLSFNGERYHSNPSLPPARKPTAVQGKIIISSTDESVPLYE</sequence>
<dbReference type="KEGG" id="adin:H7849_20065"/>